<sequence>MVQDVVVTVNHKIPKFLKLRRLSRENVIKVILEQYEALLSKYLSKQLVKEMVSGVVSSRYIKRMNDRKEQHKALRVLEARPDQNEIDEESEHIVLL</sequence>
<evidence type="ECO:0000313" key="2">
    <source>
        <dbReference type="Proteomes" id="UP000735302"/>
    </source>
</evidence>
<name>A0AAV3YNG1_9GAST</name>
<proteinExistence type="predicted"/>
<keyword evidence="2" id="KW-1185">Reference proteome</keyword>
<reference evidence="1 2" key="1">
    <citation type="journal article" date="2021" name="Elife">
        <title>Chloroplast acquisition without the gene transfer in kleptoplastic sea slugs, Plakobranchus ocellatus.</title>
        <authorList>
            <person name="Maeda T."/>
            <person name="Takahashi S."/>
            <person name="Yoshida T."/>
            <person name="Shimamura S."/>
            <person name="Takaki Y."/>
            <person name="Nagai Y."/>
            <person name="Toyoda A."/>
            <person name="Suzuki Y."/>
            <person name="Arimoto A."/>
            <person name="Ishii H."/>
            <person name="Satoh N."/>
            <person name="Nishiyama T."/>
            <person name="Hasebe M."/>
            <person name="Maruyama T."/>
            <person name="Minagawa J."/>
            <person name="Obokata J."/>
            <person name="Shigenobu S."/>
        </authorList>
    </citation>
    <scope>NUCLEOTIDE SEQUENCE [LARGE SCALE GENOMIC DNA]</scope>
</reference>
<dbReference type="AlphaFoldDB" id="A0AAV3YNG1"/>
<protein>
    <submittedName>
        <fullName evidence="1">Uncharacterized protein</fullName>
    </submittedName>
</protein>
<accession>A0AAV3YNG1</accession>
<evidence type="ECO:0000313" key="1">
    <source>
        <dbReference type="EMBL" id="GFN84840.1"/>
    </source>
</evidence>
<comment type="caution">
    <text evidence="1">The sequence shown here is derived from an EMBL/GenBank/DDBJ whole genome shotgun (WGS) entry which is preliminary data.</text>
</comment>
<dbReference type="Proteomes" id="UP000735302">
    <property type="component" value="Unassembled WGS sequence"/>
</dbReference>
<dbReference type="EMBL" id="BLXT01001347">
    <property type="protein sequence ID" value="GFN84840.1"/>
    <property type="molecule type" value="Genomic_DNA"/>
</dbReference>
<gene>
    <name evidence="1" type="ORF">PoB_001134600</name>
</gene>
<organism evidence="1 2">
    <name type="scientific">Plakobranchus ocellatus</name>
    <dbReference type="NCBI Taxonomy" id="259542"/>
    <lineage>
        <taxon>Eukaryota</taxon>
        <taxon>Metazoa</taxon>
        <taxon>Spiralia</taxon>
        <taxon>Lophotrochozoa</taxon>
        <taxon>Mollusca</taxon>
        <taxon>Gastropoda</taxon>
        <taxon>Heterobranchia</taxon>
        <taxon>Euthyneura</taxon>
        <taxon>Panpulmonata</taxon>
        <taxon>Sacoglossa</taxon>
        <taxon>Placobranchoidea</taxon>
        <taxon>Plakobranchidae</taxon>
        <taxon>Plakobranchus</taxon>
    </lineage>
</organism>